<dbReference type="GO" id="GO:0015501">
    <property type="term" value="F:glutamate:sodium symporter activity"/>
    <property type="evidence" value="ECO:0007669"/>
    <property type="project" value="UniProtKB-UniRule"/>
</dbReference>
<evidence type="ECO:0000313" key="3">
    <source>
        <dbReference type="EMBL" id="STQ86927.1"/>
    </source>
</evidence>
<feature type="transmembrane region" description="Helical" evidence="1">
    <location>
        <begin position="6"/>
        <end position="27"/>
    </location>
</feature>
<keyword evidence="1" id="KW-0029">Amino-acid transport</keyword>
<keyword evidence="1" id="KW-0813">Transport</keyword>
<evidence type="ECO:0000256" key="2">
    <source>
        <dbReference type="NCBIfam" id="TIGR00210"/>
    </source>
</evidence>
<dbReference type="NCBIfam" id="TIGR00210">
    <property type="entry name" value="gltS"/>
    <property type="match status" value="1"/>
</dbReference>
<accession>A0A377PWJ4</accession>
<keyword evidence="4" id="KW-1185">Reference proteome</keyword>
<protein>
    <recommendedName>
        <fullName evidence="1 2">Sodium/glutamate symporter</fullName>
    </recommendedName>
</protein>
<feature type="transmembrane region" description="Helical" evidence="1">
    <location>
        <begin position="340"/>
        <end position="360"/>
    </location>
</feature>
<feature type="transmembrane region" description="Helical" evidence="1">
    <location>
        <begin position="402"/>
        <end position="422"/>
    </location>
</feature>
<keyword evidence="1" id="KW-0812">Transmembrane</keyword>
<dbReference type="PANTHER" id="PTHR36178">
    <property type="entry name" value="SLR0625 PROTEIN"/>
    <property type="match status" value="1"/>
</dbReference>
<gene>
    <name evidence="3" type="primary">gltS</name>
    <name evidence="3" type="ORF">NCTC12714_01738</name>
</gene>
<name>A0A377PWJ4_9HELI</name>
<feature type="transmembrane region" description="Helical" evidence="1">
    <location>
        <begin position="428"/>
        <end position="449"/>
    </location>
</feature>
<proteinExistence type="inferred from homology"/>
<feature type="transmembrane region" description="Helical" evidence="1">
    <location>
        <begin position="160"/>
        <end position="179"/>
    </location>
</feature>
<keyword evidence="1" id="KW-0769">Symport</keyword>
<dbReference type="AlphaFoldDB" id="A0A377PWJ4"/>
<organism evidence="3 4">
    <name type="scientific">Helicobacter muridarum</name>
    <dbReference type="NCBI Taxonomy" id="216"/>
    <lineage>
        <taxon>Bacteria</taxon>
        <taxon>Pseudomonadati</taxon>
        <taxon>Campylobacterota</taxon>
        <taxon>Epsilonproteobacteria</taxon>
        <taxon>Campylobacterales</taxon>
        <taxon>Helicobacteraceae</taxon>
        <taxon>Helicobacter</taxon>
    </lineage>
</organism>
<keyword evidence="1" id="KW-1133">Transmembrane helix</keyword>
<feature type="transmembrane region" description="Helical" evidence="1">
    <location>
        <begin position="494"/>
        <end position="515"/>
    </location>
</feature>
<dbReference type="Pfam" id="PF03616">
    <property type="entry name" value="Glt_symporter"/>
    <property type="match status" value="1"/>
</dbReference>
<dbReference type="Proteomes" id="UP000255139">
    <property type="component" value="Unassembled WGS sequence"/>
</dbReference>
<feature type="transmembrane region" description="Helical" evidence="1">
    <location>
        <begin position="372"/>
        <end position="390"/>
    </location>
</feature>
<feature type="transmembrane region" description="Helical" evidence="1">
    <location>
        <begin position="245"/>
        <end position="268"/>
    </location>
</feature>
<comment type="similarity">
    <text evidence="1">Belongs to the glutamate:Na(+) symporter (ESS) (TC 2.A.27) family.</text>
</comment>
<dbReference type="GO" id="GO:0005886">
    <property type="term" value="C:plasma membrane"/>
    <property type="evidence" value="ECO:0007669"/>
    <property type="project" value="UniProtKB-SubCell"/>
</dbReference>
<dbReference type="PANTHER" id="PTHR36178:SF1">
    <property type="entry name" value="SODIUM_GLUTAMATE SYMPORTER"/>
    <property type="match status" value="1"/>
</dbReference>
<comment type="subcellular location">
    <subcellularLocation>
        <location evidence="1">Cell membrane</location>
        <topology evidence="1">Multi-pass membrane protein</topology>
    </subcellularLocation>
</comment>
<reference evidence="3 4" key="1">
    <citation type="submission" date="2018-06" db="EMBL/GenBank/DDBJ databases">
        <authorList>
            <consortium name="Pathogen Informatics"/>
            <person name="Doyle S."/>
        </authorList>
    </citation>
    <scope>NUCLEOTIDE SEQUENCE [LARGE SCALE GENOMIC DNA]</scope>
    <source>
        <strain evidence="3 4">NCTC12714</strain>
    </source>
</reference>
<feature type="transmembrane region" description="Helical" evidence="1">
    <location>
        <begin position="461"/>
        <end position="482"/>
    </location>
</feature>
<keyword evidence="1" id="KW-0915">Sodium</keyword>
<comment type="caution">
    <text evidence="1">Lacks conserved residue(s) required for the propagation of feature annotation.</text>
</comment>
<keyword evidence="1" id="KW-0739">Sodium transport</keyword>
<dbReference type="EMBL" id="UGJE01000002">
    <property type="protein sequence ID" value="STQ86927.1"/>
    <property type="molecule type" value="Genomic_DNA"/>
</dbReference>
<feature type="transmembrane region" description="Helical" evidence="1">
    <location>
        <begin position="127"/>
        <end position="145"/>
    </location>
</feature>
<dbReference type="HAMAP" id="MF_02062">
    <property type="entry name" value="GltS"/>
    <property type="match status" value="1"/>
</dbReference>
<sequence length="524" mass="57247">MNNSPNIYVAMYIRVLILFFISTHLLYADTNANKNEINIECSSSSQIAPNPISSWANQYIITHDTNLHTAPSKSCQSNTTIAEGQKITAIAHHGEFLQIEIKQKDKTTISGYINADDARLQTLSFDFYFTLVCMVLVLLIGRYVISKLKVLQDYNIPEPVVGGIIVAVIIFVCYQYLHIEFRFDSSLKDPLMLAFFSSIGLSADFASLKKGGKMLGIFLIFVAILLLLQNIIGLGVSYAMGQNPLLGMLGGSITMSGGHGTGAAWAGVFKDPPYNFAAATEVAMACATFGLVMGGLIGGPTARYLIKKYNLKIPGIKQDYNSKHGFETPNKERLITPISFVESLALIALCLLIGTLLSSYNKSFFPSFNLPTFVYCLFTGVVLRNALSAFNIHKVFDREVSVIGNVSLSLFLAFAMMTLNLWQLVALALPMTLILIAQAICMITFAIFVTFRFCGRDYDAAVLAAGHCGFGLGATPTAMVNMQTVTSHYGPSHMAFIIVPLVGAFFIDIINAILIQSVLKLLPF</sequence>
<keyword evidence="1" id="KW-1003">Cell membrane</keyword>
<feature type="transmembrane region" description="Helical" evidence="1">
    <location>
        <begin position="274"/>
        <end position="298"/>
    </location>
</feature>
<feature type="transmembrane region" description="Helical" evidence="1">
    <location>
        <begin position="214"/>
        <end position="238"/>
    </location>
</feature>
<comment type="function">
    <text evidence="1">Catalyzes the sodium-dependent transport of glutamate.</text>
</comment>
<dbReference type="InterPro" id="IPR004445">
    <property type="entry name" value="GltS"/>
</dbReference>
<dbReference type="GO" id="GO:0015813">
    <property type="term" value="P:L-glutamate transmembrane transport"/>
    <property type="evidence" value="ECO:0007669"/>
    <property type="project" value="UniProtKB-UniRule"/>
</dbReference>
<evidence type="ECO:0000313" key="4">
    <source>
        <dbReference type="Proteomes" id="UP000255139"/>
    </source>
</evidence>
<keyword evidence="1" id="KW-0406">Ion transport</keyword>
<keyword evidence="1" id="KW-0472">Membrane</keyword>
<feature type="transmembrane region" description="Helical" evidence="1">
    <location>
        <begin position="191"/>
        <end position="208"/>
    </location>
</feature>
<evidence type="ECO:0000256" key="1">
    <source>
        <dbReference type="HAMAP-Rule" id="MF_02062"/>
    </source>
</evidence>